<protein>
    <submittedName>
        <fullName evidence="7">ECF RNA polymerase sigma factor SigW</fullName>
    </submittedName>
</protein>
<dbReference type="GO" id="GO:0003677">
    <property type="term" value="F:DNA binding"/>
    <property type="evidence" value="ECO:0007669"/>
    <property type="project" value="UniProtKB-KW"/>
</dbReference>
<dbReference type="PANTHER" id="PTHR43133:SF8">
    <property type="entry name" value="RNA POLYMERASE SIGMA FACTOR HI_1459-RELATED"/>
    <property type="match status" value="1"/>
</dbReference>
<dbReference type="Proteomes" id="UP000318478">
    <property type="component" value="Unassembled WGS sequence"/>
</dbReference>
<dbReference type="GO" id="GO:0006352">
    <property type="term" value="P:DNA-templated transcription initiation"/>
    <property type="evidence" value="ECO:0007669"/>
    <property type="project" value="InterPro"/>
</dbReference>
<evidence type="ECO:0000256" key="1">
    <source>
        <dbReference type="ARBA" id="ARBA00010641"/>
    </source>
</evidence>
<name>A0A5C5ZDN4_9BACT</name>
<dbReference type="EMBL" id="SJPO01000001">
    <property type="protein sequence ID" value="TWT85529.1"/>
    <property type="molecule type" value="Genomic_DNA"/>
</dbReference>
<keyword evidence="3" id="KW-0731">Sigma factor</keyword>
<dbReference type="Gene3D" id="1.10.1740.10">
    <property type="match status" value="1"/>
</dbReference>
<dbReference type="InterPro" id="IPR036388">
    <property type="entry name" value="WH-like_DNA-bd_sf"/>
</dbReference>
<dbReference type="GO" id="GO:0016987">
    <property type="term" value="F:sigma factor activity"/>
    <property type="evidence" value="ECO:0007669"/>
    <property type="project" value="UniProtKB-KW"/>
</dbReference>
<reference evidence="7 8" key="1">
    <citation type="submission" date="2019-02" db="EMBL/GenBank/DDBJ databases">
        <title>Deep-cultivation of Planctomycetes and their phenomic and genomic characterization uncovers novel biology.</title>
        <authorList>
            <person name="Wiegand S."/>
            <person name="Jogler M."/>
            <person name="Boedeker C."/>
            <person name="Pinto D."/>
            <person name="Vollmers J."/>
            <person name="Rivas-Marin E."/>
            <person name="Kohn T."/>
            <person name="Peeters S.H."/>
            <person name="Heuer A."/>
            <person name="Rast P."/>
            <person name="Oberbeckmann S."/>
            <person name="Bunk B."/>
            <person name="Jeske O."/>
            <person name="Meyerdierks A."/>
            <person name="Storesund J.E."/>
            <person name="Kallscheuer N."/>
            <person name="Luecker S."/>
            <person name="Lage O.M."/>
            <person name="Pohl T."/>
            <person name="Merkel B.J."/>
            <person name="Hornburger P."/>
            <person name="Mueller R.-W."/>
            <person name="Bruemmer F."/>
            <person name="Labrenz M."/>
            <person name="Spormann A.M."/>
            <person name="Op Den Camp H."/>
            <person name="Overmann J."/>
            <person name="Amann R."/>
            <person name="Jetten M.S.M."/>
            <person name="Mascher T."/>
            <person name="Medema M.H."/>
            <person name="Devos D.P."/>
            <person name="Kaster A.-K."/>
            <person name="Ovreas L."/>
            <person name="Rohde M."/>
            <person name="Galperin M.Y."/>
            <person name="Jogler C."/>
        </authorList>
    </citation>
    <scope>NUCLEOTIDE SEQUENCE [LARGE SCALE GENOMIC DNA]</scope>
    <source>
        <strain evidence="7 8">Pla123a</strain>
    </source>
</reference>
<dbReference type="SUPFAM" id="SSF88946">
    <property type="entry name" value="Sigma2 domain of RNA polymerase sigma factors"/>
    <property type="match status" value="1"/>
</dbReference>
<evidence type="ECO:0000256" key="5">
    <source>
        <dbReference type="ARBA" id="ARBA00023163"/>
    </source>
</evidence>
<feature type="domain" description="RNA polymerase sigma factor 70 region 4 type 2" evidence="6">
    <location>
        <begin position="148"/>
        <end position="200"/>
    </location>
</feature>
<dbReference type="InterPro" id="IPR013324">
    <property type="entry name" value="RNA_pol_sigma_r3/r4-like"/>
</dbReference>
<keyword evidence="5" id="KW-0804">Transcription</keyword>
<evidence type="ECO:0000256" key="4">
    <source>
        <dbReference type="ARBA" id="ARBA00023125"/>
    </source>
</evidence>
<dbReference type="Gene3D" id="1.10.10.10">
    <property type="entry name" value="Winged helix-like DNA-binding domain superfamily/Winged helix DNA-binding domain"/>
    <property type="match status" value="1"/>
</dbReference>
<accession>A0A5C5ZDN4</accession>
<sequence length="219" mass="24569">MSPATDEQLRQRLVDGDDAALGEAFSLHRERLRTGVMFRMDRRLRGRLDPDDILQEAFLQASTRLDHFRKAVAKDPDSSLFVWLRLISTQTLIDAHRRHVGAQMRDAGREVHRVPSRNAVATSVSLADCLLGHLTSPSQAAIREELGQQLQQAIATMSENDQEIIALRHFEELTNGEVAEALGIEVKAASIRYVRAIKRLKEVVDSIPGMKSLETLLNQ</sequence>
<dbReference type="RefSeq" id="WP_146583788.1">
    <property type="nucleotide sequence ID" value="NZ_SJPO01000001.1"/>
</dbReference>
<comment type="similarity">
    <text evidence="1">Belongs to the sigma-70 factor family. ECF subfamily.</text>
</comment>
<comment type="caution">
    <text evidence="7">The sequence shown here is derived from an EMBL/GenBank/DDBJ whole genome shotgun (WGS) entry which is preliminary data.</text>
</comment>
<dbReference type="InterPro" id="IPR014284">
    <property type="entry name" value="RNA_pol_sigma-70_dom"/>
</dbReference>
<evidence type="ECO:0000313" key="8">
    <source>
        <dbReference type="Proteomes" id="UP000318478"/>
    </source>
</evidence>
<keyword evidence="2" id="KW-0805">Transcription regulation</keyword>
<dbReference type="InterPro" id="IPR013249">
    <property type="entry name" value="RNA_pol_sigma70_r4_t2"/>
</dbReference>
<dbReference type="NCBIfam" id="TIGR02937">
    <property type="entry name" value="sigma70-ECF"/>
    <property type="match status" value="1"/>
</dbReference>
<gene>
    <name evidence="7" type="primary">sigW_2</name>
    <name evidence="7" type="ORF">Pla123a_03360</name>
</gene>
<proteinExistence type="inferred from homology"/>
<keyword evidence="8" id="KW-1185">Reference proteome</keyword>
<dbReference type="SUPFAM" id="SSF88659">
    <property type="entry name" value="Sigma3 and sigma4 domains of RNA polymerase sigma factors"/>
    <property type="match status" value="1"/>
</dbReference>
<dbReference type="InterPro" id="IPR039425">
    <property type="entry name" value="RNA_pol_sigma-70-like"/>
</dbReference>
<dbReference type="PANTHER" id="PTHR43133">
    <property type="entry name" value="RNA POLYMERASE ECF-TYPE SIGMA FACTO"/>
    <property type="match status" value="1"/>
</dbReference>
<dbReference type="CDD" id="cd06171">
    <property type="entry name" value="Sigma70_r4"/>
    <property type="match status" value="1"/>
</dbReference>
<dbReference type="AlphaFoldDB" id="A0A5C5ZDN4"/>
<keyword evidence="4" id="KW-0238">DNA-binding</keyword>
<dbReference type="OrthoDB" id="276109at2"/>
<evidence type="ECO:0000256" key="2">
    <source>
        <dbReference type="ARBA" id="ARBA00023015"/>
    </source>
</evidence>
<dbReference type="Pfam" id="PF08281">
    <property type="entry name" value="Sigma70_r4_2"/>
    <property type="match status" value="1"/>
</dbReference>
<organism evidence="7 8">
    <name type="scientific">Posidoniimonas polymericola</name>
    <dbReference type="NCBI Taxonomy" id="2528002"/>
    <lineage>
        <taxon>Bacteria</taxon>
        <taxon>Pseudomonadati</taxon>
        <taxon>Planctomycetota</taxon>
        <taxon>Planctomycetia</taxon>
        <taxon>Pirellulales</taxon>
        <taxon>Lacipirellulaceae</taxon>
        <taxon>Posidoniimonas</taxon>
    </lineage>
</organism>
<evidence type="ECO:0000259" key="6">
    <source>
        <dbReference type="Pfam" id="PF08281"/>
    </source>
</evidence>
<evidence type="ECO:0000256" key="3">
    <source>
        <dbReference type="ARBA" id="ARBA00023082"/>
    </source>
</evidence>
<dbReference type="InterPro" id="IPR013325">
    <property type="entry name" value="RNA_pol_sigma_r2"/>
</dbReference>
<evidence type="ECO:0000313" key="7">
    <source>
        <dbReference type="EMBL" id="TWT85529.1"/>
    </source>
</evidence>